<name>A0A0R2FX65_9LACO</name>
<organism evidence="3 4">
    <name type="scientific">Lactobacillus selangorensis</name>
    <dbReference type="NCBI Taxonomy" id="81857"/>
    <lineage>
        <taxon>Bacteria</taxon>
        <taxon>Bacillati</taxon>
        <taxon>Bacillota</taxon>
        <taxon>Bacilli</taxon>
        <taxon>Lactobacillales</taxon>
        <taxon>Lactobacillaceae</taxon>
        <taxon>Lactobacillus</taxon>
    </lineage>
</organism>
<accession>A0A0R2FX65</accession>
<dbReference type="PATRIC" id="fig|81857.3.peg.848"/>
<dbReference type="Pfam" id="PF12802">
    <property type="entry name" value="MarR_2"/>
    <property type="match status" value="1"/>
</dbReference>
<dbReference type="AlphaFoldDB" id="A0A0R2FX65"/>
<dbReference type="GO" id="GO:0006950">
    <property type="term" value="P:response to stress"/>
    <property type="evidence" value="ECO:0007669"/>
    <property type="project" value="TreeGrafter"/>
</dbReference>
<dbReference type="PANTHER" id="PTHR33164:SF43">
    <property type="entry name" value="HTH-TYPE TRANSCRIPTIONAL REPRESSOR YETL"/>
    <property type="match status" value="1"/>
</dbReference>
<dbReference type="Proteomes" id="UP000051645">
    <property type="component" value="Unassembled WGS sequence"/>
</dbReference>
<dbReference type="InterPro" id="IPR039422">
    <property type="entry name" value="MarR/SlyA-like"/>
</dbReference>
<reference evidence="4 5" key="1">
    <citation type="journal article" date="2015" name="Genome Announc.">
        <title>Expanding the biotechnology potential of lactobacilli through comparative genomics of 213 strains and associated genera.</title>
        <authorList>
            <person name="Sun Z."/>
            <person name="Harris H.M."/>
            <person name="McCann A."/>
            <person name="Guo C."/>
            <person name="Argimon S."/>
            <person name="Zhang W."/>
            <person name="Yang X."/>
            <person name="Jeffery I.B."/>
            <person name="Cooney J.C."/>
            <person name="Kagawa T.F."/>
            <person name="Liu W."/>
            <person name="Song Y."/>
            <person name="Salvetti E."/>
            <person name="Wrobel A."/>
            <person name="Rasinkangas P."/>
            <person name="Parkhill J."/>
            <person name="Rea M.C."/>
            <person name="O'Sullivan O."/>
            <person name="Ritari J."/>
            <person name="Douillard F.P."/>
            <person name="Paul Ross R."/>
            <person name="Yang R."/>
            <person name="Briner A.E."/>
            <person name="Felis G.E."/>
            <person name="de Vos W.M."/>
            <person name="Barrangou R."/>
            <person name="Klaenhammer T.R."/>
            <person name="Caufield P.W."/>
            <person name="Cui Y."/>
            <person name="Zhang H."/>
            <person name="O'Toole P.W."/>
        </authorList>
    </citation>
    <scope>NUCLEOTIDE SEQUENCE [LARGE SCALE GENOMIC DNA]</scope>
    <source>
        <strain evidence="2 5">ATCC BAA-66</strain>
        <strain evidence="3 4">DSM 13344</strain>
    </source>
</reference>
<evidence type="ECO:0000313" key="2">
    <source>
        <dbReference type="EMBL" id="KRN28645.1"/>
    </source>
</evidence>
<dbReference type="PROSITE" id="PS50995">
    <property type="entry name" value="HTH_MARR_2"/>
    <property type="match status" value="1"/>
</dbReference>
<dbReference type="GO" id="GO:0003700">
    <property type="term" value="F:DNA-binding transcription factor activity"/>
    <property type="evidence" value="ECO:0007669"/>
    <property type="project" value="InterPro"/>
</dbReference>
<evidence type="ECO:0000313" key="5">
    <source>
        <dbReference type="Proteomes" id="UP000051751"/>
    </source>
</evidence>
<dbReference type="PANTHER" id="PTHR33164">
    <property type="entry name" value="TRANSCRIPTIONAL REGULATOR, MARR FAMILY"/>
    <property type="match status" value="1"/>
</dbReference>
<sequence>MREPIGPRIKAVNTLFEKQLEKNLNHPNVSPHLTSAQFGLISYLYDHPHQAVYQRDLEKIFSLSRPTINGIVKRLRLGGFVDVSPSQSDKRYKLVTLTPASRAEMTKHRPDFIHDVRKIEDKMTAGMSDAEIAEMSRLIDKMLVNLKK</sequence>
<keyword evidence="4" id="KW-1185">Reference proteome</keyword>
<dbReference type="STRING" id="81857.IV38_GL000846"/>
<evidence type="ECO:0000313" key="3">
    <source>
        <dbReference type="EMBL" id="KRN32945.1"/>
    </source>
</evidence>
<comment type="caution">
    <text evidence="3">The sequence shown here is derived from an EMBL/GenBank/DDBJ whole genome shotgun (WGS) entry which is preliminary data.</text>
</comment>
<evidence type="ECO:0000259" key="1">
    <source>
        <dbReference type="PROSITE" id="PS50995"/>
    </source>
</evidence>
<dbReference type="EMBL" id="JQAT01000002">
    <property type="protein sequence ID" value="KRN28645.1"/>
    <property type="molecule type" value="Genomic_DNA"/>
</dbReference>
<dbReference type="EMBL" id="JQAZ01000002">
    <property type="protein sequence ID" value="KRN32945.1"/>
    <property type="molecule type" value="Genomic_DNA"/>
</dbReference>
<dbReference type="Proteomes" id="UP000051751">
    <property type="component" value="Unassembled WGS sequence"/>
</dbReference>
<dbReference type="SMART" id="SM00347">
    <property type="entry name" value="HTH_MARR"/>
    <property type="match status" value="1"/>
</dbReference>
<feature type="domain" description="HTH marR-type" evidence="1">
    <location>
        <begin position="1"/>
        <end position="144"/>
    </location>
</feature>
<evidence type="ECO:0000313" key="4">
    <source>
        <dbReference type="Proteomes" id="UP000051645"/>
    </source>
</evidence>
<gene>
    <name evidence="2" type="ORF">IV38_GL000846</name>
    <name evidence="3" type="ORF">IV40_GL001007</name>
</gene>
<proteinExistence type="predicted"/>
<dbReference type="RefSeq" id="WP_057769171.1">
    <property type="nucleotide sequence ID" value="NZ_JQAT01000002.1"/>
</dbReference>
<dbReference type="InterPro" id="IPR036390">
    <property type="entry name" value="WH_DNA-bd_sf"/>
</dbReference>
<dbReference type="OrthoDB" id="2297442at2"/>
<dbReference type="Gene3D" id="1.10.10.10">
    <property type="entry name" value="Winged helix-like DNA-binding domain superfamily/Winged helix DNA-binding domain"/>
    <property type="match status" value="1"/>
</dbReference>
<dbReference type="SUPFAM" id="SSF46785">
    <property type="entry name" value="Winged helix' DNA-binding domain"/>
    <property type="match status" value="1"/>
</dbReference>
<dbReference type="InterPro" id="IPR036388">
    <property type="entry name" value="WH-like_DNA-bd_sf"/>
</dbReference>
<protein>
    <submittedName>
        <fullName evidence="3">MarR family transcriptional regulator</fullName>
    </submittedName>
</protein>
<dbReference type="InterPro" id="IPR000835">
    <property type="entry name" value="HTH_MarR-typ"/>
</dbReference>